<accession>A0A8D2L3G3</accession>
<proteinExistence type="predicted"/>
<feature type="domain" description="Vps53 C-terminal" evidence="2">
    <location>
        <begin position="2"/>
        <end position="74"/>
    </location>
</feature>
<dbReference type="PANTHER" id="PTHR12820">
    <property type="entry name" value="VACUOLAR SORTING PROTEIN 53"/>
    <property type="match status" value="1"/>
</dbReference>
<dbReference type="InterPro" id="IPR031745">
    <property type="entry name" value="Vps53_C"/>
</dbReference>
<evidence type="ECO:0000256" key="1">
    <source>
        <dbReference type="SAM" id="MobiDB-lite"/>
    </source>
</evidence>
<reference evidence="3" key="2">
    <citation type="submission" date="2025-09" db="UniProtKB">
        <authorList>
            <consortium name="Ensembl"/>
        </authorList>
    </citation>
    <scope>IDENTIFICATION</scope>
</reference>
<organism evidence="3 4">
    <name type="scientific">Varanus komodoensis</name>
    <name type="common">Komodo dragon</name>
    <dbReference type="NCBI Taxonomy" id="61221"/>
    <lineage>
        <taxon>Eukaryota</taxon>
        <taxon>Metazoa</taxon>
        <taxon>Chordata</taxon>
        <taxon>Craniata</taxon>
        <taxon>Vertebrata</taxon>
        <taxon>Euteleostomi</taxon>
        <taxon>Lepidosauria</taxon>
        <taxon>Squamata</taxon>
        <taxon>Bifurcata</taxon>
        <taxon>Unidentata</taxon>
        <taxon>Episquamata</taxon>
        <taxon>Toxicofera</taxon>
        <taxon>Anguimorpha</taxon>
        <taxon>Paleoanguimorpha</taxon>
        <taxon>Varanoidea</taxon>
        <taxon>Varanidae</taxon>
        <taxon>Varanus</taxon>
    </lineage>
</organism>
<dbReference type="Proteomes" id="UP000694545">
    <property type="component" value="Unplaced"/>
</dbReference>
<dbReference type="Ensembl" id="ENSVKKT00000016609.1">
    <property type="protein sequence ID" value="ENSVKKP00000016223.1"/>
    <property type="gene ID" value="ENSVKKG00000011046.1"/>
</dbReference>
<feature type="region of interest" description="Disordered" evidence="1">
    <location>
        <begin position="90"/>
        <end position="116"/>
    </location>
</feature>
<dbReference type="OMA" id="CEPGSRF"/>
<sequence>MVLLELPSIGSQVVRTAPASYTKIVVKGMTRAEMILKVVMAPHEPPVVFADNYIKLLADCNTDTFQKVLDMKGLKRSEQSGMLEIFRQRLPAPLSGTDTTGSVSQAAPTPEQESSRIRKLEKLIKKRL</sequence>
<dbReference type="AlphaFoldDB" id="A0A8D2L3G3"/>
<dbReference type="GO" id="GO:0005829">
    <property type="term" value="C:cytosol"/>
    <property type="evidence" value="ECO:0007669"/>
    <property type="project" value="GOC"/>
</dbReference>
<feature type="compositionally biased region" description="Polar residues" evidence="1">
    <location>
        <begin position="96"/>
        <end position="107"/>
    </location>
</feature>
<reference evidence="3" key="1">
    <citation type="submission" date="2025-08" db="UniProtKB">
        <authorList>
            <consortium name="Ensembl"/>
        </authorList>
    </citation>
    <scope>IDENTIFICATION</scope>
</reference>
<dbReference type="Pfam" id="PF16854">
    <property type="entry name" value="VPS53_C"/>
    <property type="match status" value="1"/>
</dbReference>
<dbReference type="GO" id="GO:0000938">
    <property type="term" value="C:GARP complex"/>
    <property type="evidence" value="ECO:0007669"/>
    <property type="project" value="InterPro"/>
</dbReference>
<keyword evidence="4" id="KW-1185">Reference proteome</keyword>
<dbReference type="Gene3D" id="1.10.357.110">
    <property type="entry name" value="Vacuolar protein sorting-associated protein 53, C-terminus"/>
    <property type="match status" value="1"/>
</dbReference>
<dbReference type="GO" id="GO:0042147">
    <property type="term" value="P:retrograde transport, endosome to Golgi"/>
    <property type="evidence" value="ECO:0007669"/>
    <property type="project" value="InterPro"/>
</dbReference>
<protein>
    <recommendedName>
        <fullName evidence="2">Vps53 C-terminal domain-containing protein</fullName>
    </recommendedName>
</protein>
<dbReference type="InterPro" id="IPR039766">
    <property type="entry name" value="Vps53"/>
</dbReference>
<evidence type="ECO:0000259" key="2">
    <source>
        <dbReference type="Pfam" id="PF16854"/>
    </source>
</evidence>
<dbReference type="InterPro" id="IPR038260">
    <property type="entry name" value="Vps53_C_sf"/>
</dbReference>
<dbReference type="PANTHER" id="PTHR12820:SF0">
    <property type="entry name" value="VACUOLAR PROTEIN SORTING-ASSOCIATED PROTEIN 53 HOMOLOG"/>
    <property type="match status" value="1"/>
</dbReference>
<name>A0A8D2L3G3_VARKO</name>
<evidence type="ECO:0000313" key="3">
    <source>
        <dbReference type="Ensembl" id="ENSVKKP00000016223.1"/>
    </source>
</evidence>
<evidence type="ECO:0000313" key="4">
    <source>
        <dbReference type="Proteomes" id="UP000694545"/>
    </source>
</evidence>